<reference evidence="4 5" key="1">
    <citation type="submission" date="2022-12" db="EMBL/GenBank/DDBJ databases">
        <title>Sphingomonas abieness sp. nov., an endophytic bacterium isolated from Abies koreana.</title>
        <authorList>
            <person name="Jiang L."/>
            <person name="Lee J."/>
        </authorList>
    </citation>
    <scope>NUCLEOTIDE SEQUENCE [LARGE SCALE GENOMIC DNA]</scope>
    <source>
        <strain evidence="5">PAMB 00755</strain>
    </source>
</reference>
<evidence type="ECO:0000256" key="1">
    <source>
        <dbReference type="ARBA" id="ARBA00023026"/>
    </source>
</evidence>
<keyword evidence="5" id="KW-1185">Reference proteome</keyword>
<dbReference type="InterPro" id="IPR010567">
    <property type="entry name" value="OrfX2/OrfX3/P47"/>
</dbReference>
<comment type="similarity">
    <text evidence="2">Belongs to the TULIP P47 family.</text>
</comment>
<proteinExistence type="inferred from homology"/>
<name>A0ABY7NIS4_9SPHN</name>
<organism evidence="4 5">
    <name type="scientific">Sphingomonas abietis</name>
    <dbReference type="NCBI Taxonomy" id="3012344"/>
    <lineage>
        <taxon>Bacteria</taxon>
        <taxon>Pseudomonadati</taxon>
        <taxon>Pseudomonadota</taxon>
        <taxon>Alphaproteobacteria</taxon>
        <taxon>Sphingomonadales</taxon>
        <taxon>Sphingomonadaceae</taxon>
        <taxon>Sphingomonas</taxon>
    </lineage>
</organism>
<accession>A0ABY7NIS4</accession>
<evidence type="ECO:0000313" key="4">
    <source>
        <dbReference type="EMBL" id="WBO21379.1"/>
    </source>
</evidence>
<sequence>MDTHGWDVISASNIATVNSVLSRSMTALLATFDFSNTAMDITLSGQFDPWTIQPGGSANRIKLMMPIAHGTLTAPPFRQPIDLAGVQPVLNLELAIVQGASAGSQSVAFSLHTNSPTPTDDGGAVYVANPDASGLLNQRDPTKQAAAIINDWFGEILVQNSAKISFVFATIVTNPQGQPWLAPKATSVSYFESVDGQTQALAIQSLTQAPWGPDILATAVDPSLLAAGDAYFFAMAPAVFLRNLLMPNVASALHVPASALQFNPPSAPNQPLSCSITNTQSISMGSVRSGAIDYYPELTSYAVAISGSQILTSASGQFDISGLHDAYVTFDNLNVVMDVGYDQATRSATFTVVSRSSPSTDEHIPWYEKELTWIVPVVGLVVNIVMDAVVAAIENAVTDSLTSSGQLSIGAIPVASAVWTGLSQFNTTDAELADAFVIRASGAS</sequence>
<evidence type="ECO:0000256" key="2">
    <source>
        <dbReference type="ARBA" id="ARBA00035010"/>
    </source>
</evidence>
<feature type="domain" description="Protein OrfX2/OrfX3/P47" evidence="3">
    <location>
        <begin position="3"/>
        <end position="399"/>
    </location>
</feature>
<dbReference type="RefSeq" id="WP_270076028.1">
    <property type="nucleotide sequence ID" value="NZ_CP115174.1"/>
</dbReference>
<dbReference type="EMBL" id="CP115174">
    <property type="protein sequence ID" value="WBO21379.1"/>
    <property type="molecule type" value="Genomic_DNA"/>
</dbReference>
<keyword evidence="1" id="KW-0843">Virulence</keyword>
<evidence type="ECO:0000313" key="5">
    <source>
        <dbReference type="Proteomes" id="UP001210865"/>
    </source>
</evidence>
<dbReference type="Proteomes" id="UP001210865">
    <property type="component" value="Chromosome"/>
</dbReference>
<dbReference type="Pfam" id="PF06597">
    <property type="entry name" value="Clostridium_P47"/>
    <property type="match status" value="1"/>
</dbReference>
<protein>
    <submittedName>
        <fullName evidence="4">TULIP family P47-like protein</fullName>
    </submittedName>
</protein>
<gene>
    <name evidence="4" type="ORF">PBT88_14445</name>
</gene>
<evidence type="ECO:0000259" key="3">
    <source>
        <dbReference type="Pfam" id="PF06597"/>
    </source>
</evidence>